<feature type="domain" description="SPOR" evidence="3">
    <location>
        <begin position="282"/>
        <end position="359"/>
    </location>
</feature>
<evidence type="ECO:0000259" key="3">
    <source>
        <dbReference type="PROSITE" id="PS51724"/>
    </source>
</evidence>
<dbReference type="GO" id="GO:0032506">
    <property type="term" value="P:cytokinetic process"/>
    <property type="evidence" value="ECO:0007669"/>
    <property type="project" value="InterPro"/>
</dbReference>
<dbReference type="KEGG" id="pam:PANA_3666"/>
<evidence type="ECO:0000313" key="5">
    <source>
        <dbReference type="Proteomes" id="UP000001702"/>
    </source>
</evidence>
<dbReference type="InterPro" id="IPR007730">
    <property type="entry name" value="SPOR-like_dom"/>
</dbReference>
<dbReference type="HAMAP" id="MF_02021">
    <property type="entry name" value="DamX"/>
    <property type="match status" value="1"/>
</dbReference>
<comment type="domain">
    <text evidence="1">The SPOR domain binds septal peptidoglycans and is required to target DamX to the septal ring.</text>
</comment>
<feature type="region of interest" description="Disordered" evidence="2">
    <location>
        <begin position="79"/>
        <end position="168"/>
    </location>
</feature>
<dbReference type="InterPro" id="IPR036680">
    <property type="entry name" value="SPOR-like_sf"/>
</dbReference>
<accession>D4GCM2</accession>
<keyword evidence="1" id="KW-0812">Transmembrane</keyword>
<dbReference type="Proteomes" id="UP000001702">
    <property type="component" value="Chromosome"/>
</dbReference>
<dbReference type="GO" id="GO:0042834">
    <property type="term" value="F:peptidoglycan binding"/>
    <property type="evidence" value="ECO:0007669"/>
    <property type="project" value="InterPro"/>
</dbReference>
<dbReference type="SUPFAM" id="SSF110997">
    <property type="entry name" value="Sporulation related repeat"/>
    <property type="match status" value="1"/>
</dbReference>
<evidence type="ECO:0000256" key="1">
    <source>
        <dbReference type="HAMAP-Rule" id="MF_02021"/>
    </source>
</evidence>
<name>D4GCM2_PANAM</name>
<feature type="compositionally biased region" description="Low complexity" evidence="2">
    <location>
        <begin position="258"/>
        <end position="281"/>
    </location>
</feature>
<keyword evidence="1" id="KW-0997">Cell inner membrane</keyword>
<keyword evidence="1" id="KW-0132">Cell division</keyword>
<feature type="compositionally biased region" description="Polar residues" evidence="2">
    <location>
        <begin position="110"/>
        <end position="144"/>
    </location>
</feature>
<reference evidence="4 5" key="1">
    <citation type="journal article" date="2010" name="J. Bacteriol.">
        <title>Genome sequence of Pantoea ananatis LMG20103, the causative agent of Eucalyptus blight and dieback.</title>
        <authorList>
            <person name="De Maayer P."/>
            <person name="Chan W.Y."/>
            <person name="Venter S.N."/>
            <person name="Toth I.K."/>
            <person name="Birch P.R."/>
            <person name="Joubert F."/>
            <person name="Coutinho T.A."/>
        </authorList>
    </citation>
    <scope>NUCLEOTIDE SEQUENCE [LARGE SCALE GENOMIC DNA]</scope>
    <source>
        <strain evidence="4 5">LMG 20103</strain>
    </source>
</reference>
<gene>
    <name evidence="1 4" type="primary">damX</name>
    <name evidence="4" type="ordered locus">PANA_3666</name>
</gene>
<feature type="compositionally biased region" description="Basic and acidic residues" evidence="2">
    <location>
        <begin position="19"/>
        <end position="38"/>
    </location>
</feature>
<dbReference type="GO" id="GO:0005886">
    <property type="term" value="C:plasma membrane"/>
    <property type="evidence" value="ECO:0007669"/>
    <property type="project" value="UniProtKB-SubCell"/>
</dbReference>
<protein>
    <recommendedName>
        <fullName evidence="1">Cell division protein DamX</fullName>
    </recommendedName>
</protein>
<feature type="compositionally biased region" description="Low complexity" evidence="2">
    <location>
        <begin position="79"/>
        <end position="97"/>
    </location>
</feature>
<organism evidence="4 5">
    <name type="scientific">Pantoea ananatis (strain LMG 20103)</name>
    <dbReference type="NCBI Taxonomy" id="706191"/>
    <lineage>
        <taxon>Bacteria</taxon>
        <taxon>Pseudomonadati</taxon>
        <taxon>Pseudomonadota</taxon>
        <taxon>Gammaproteobacteria</taxon>
        <taxon>Enterobacterales</taxon>
        <taxon>Erwiniaceae</taxon>
        <taxon>Pantoea</taxon>
    </lineage>
</organism>
<dbReference type="HOGENOM" id="CLU_048276_1_0_6"/>
<keyword evidence="1" id="KW-0472">Membrane</keyword>
<dbReference type="InterPro" id="IPR032899">
    <property type="entry name" value="DamX"/>
</dbReference>
<dbReference type="STRING" id="706191.PANA_3666"/>
<evidence type="ECO:0000256" key="2">
    <source>
        <dbReference type="SAM" id="MobiDB-lite"/>
    </source>
</evidence>
<comment type="subcellular location">
    <subcellularLocation>
        <location evidence="1">Cell inner membrane</location>
        <topology evidence="1">Single-pass membrane protein</topology>
    </subcellularLocation>
    <text evidence="1">Localizes at the septal ring.</text>
</comment>
<keyword evidence="1" id="KW-1003">Cell membrane</keyword>
<dbReference type="GO" id="GO:0030428">
    <property type="term" value="C:cell septum"/>
    <property type="evidence" value="ECO:0007669"/>
    <property type="project" value="InterPro"/>
</dbReference>
<comment type="function">
    <text evidence="1">Non-essential cell division protein.</text>
</comment>
<dbReference type="Pfam" id="PF05036">
    <property type="entry name" value="SPOR"/>
    <property type="match status" value="1"/>
</dbReference>
<keyword evidence="5" id="KW-1185">Reference proteome</keyword>
<feature type="region of interest" description="Disordered" evidence="2">
    <location>
        <begin position="190"/>
        <end position="281"/>
    </location>
</feature>
<comment type="similarity">
    <text evidence="1">Belongs to the DamX family.</text>
</comment>
<dbReference type="Gene3D" id="3.30.70.1070">
    <property type="entry name" value="Sporulation related repeat"/>
    <property type="match status" value="1"/>
</dbReference>
<dbReference type="AlphaFoldDB" id="D4GCM2"/>
<dbReference type="PROSITE" id="PS51724">
    <property type="entry name" value="SPOR"/>
    <property type="match status" value="1"/>
</dbReference>
<dbReference type="EMBL" id="CP001875">
    <property type="protein sequence ID" value="ADD78833.1"/>
    <property type="molecule type" value="Genomic_DNA"/>
</dbReference>
<proteinExistence type="inferred from homology"/>
<keyword evidence="1" id="KW-0131">Cell cycle</keyword>
<feature type="region of interest" description="Disordered" evidence="2">
    <location>
        <begin position="1"/>
        <end position="53"/>
    </location>
</feature>
<dbReference type="eggNOG" id="COG3266">
    <property type="taxonomic scope" value="Bacteria"/>
</dbReference>
<keyword evidence="1" id="KW-1133">Transmembrane helix</keyword>
<evidence type="ECO:0000313" key="4">
    <source>
        <dbReference type="EMBL" id="ADD78833.1"/>
    </source>
</evidence>
<feature type="compositionally biased region" description="Low complexity" evidence="2">
    <location>
        <begin position="190"/>
        <end position="199"/>
    </location>
</feature>
<sequence length="369" mass="37447">MVTRRAGAQCGMPLYGGGKMDEFKPDDELKPDASDRRPSRPRKSSSATKAPVSRQHVMMGVGILVLLLLVLGIGSALNGSDDSKSSSASDNKNAPASGAAGTGSEKNIDLSGSTAMSGGQNAAGTQPSSSTAQNAPGTDSSAGATNAPRDISMPPVASTPTQAAPVETPANQQRVTLPGDLNSALTNQQQQVDGAVQGAENSSSLPTAPATVSGKAGSAPATTGRAPSGQTAVAPRHMREQPVKTATRPAASEHKMHTTPAHTAANTAPAKAAGSGAAASKSLPGGNYTLQLSGASKAESLNAWARKQNLSAYHVYKTTRNGQPWYVLVSGAYATPADAKRAVATLPAAVRAQNPWVKPVSQVRKEASQ</sequence>
<feature type="transmembrane region" description="Helical" evidence="1">
    <location>
        <begin position="57"/>
        <end position="77"/>
    </location>
</feature>